<evidence type="ECO:0000313" key="2">
    <source>
        <dbReference type="EMBL" id="GAA0658881.1"/>
    </source>
</evidence>
<name>A0AAV3T645_9EURY</name>
<keyword evidence="3" id="KW-1185">Reference proteome</keyword>
<dbReference type="EMBL" id="BAAADU010000002">
    <property type="protein sequence ID" value="GAA0658881.1"/>
    <property type="molecule type" value="Genomic_DNA"/>
</dbReference>
<protein>
    <recommendedName>
        <fullName evidence="1">Ig-like domain-containing protein</fullName>
    </recommendedName>
</protein>
<gene>
    <name evidence="2" type="ORF">GCM10009019_24140</name>
</gene>
<dbReference type="GeneID" id="68572900"/>
<dbReference type="InterPro" id="IPR058929">
    <property type="entry name" value="Ig_halo"/>
</dbReference>
<organism evidence="2 3">
    <name type="scientific">Salarchaeum japonicum</name>
    <dbReference type="NCBI Taxonomy" id="555573"/>
    <lineage>
        <taxon>Archaea</taxon>
        <taxon>Methanobacteriati</taxon>
        <taxon>Methanobacteriota</taxon>
        <taxon>Stenosarchaea group</taxon>
        <taxon>Halobacteria</taxon>
        <taxon>Halobacteriales</taxon>
        <taxon>Halobacteriaceae</taxon>
    </lineage>
</organism>
<evidence type="ECO:0000313" key="3">
    <source>
        <dbReference type="Proteomes" id="UP001500194"/>
    </source>
</evidence>
<proteinExistence type="predicted"/>
<dbReference type="Pfam" id="PF25942">
    <property type="entry name" value="Ig_halo"/>
    <property type="match status" value="1"/>
</dbReference>
<comment type="caution">
    <text evidence="2">The sequence shown here is derived from an EMBL/GenBank/DDBJ whole genome shotgun (WGS) entry which is preliminary data.</text>
</comment>
<reference evidence="2 3" key="1">
    <citation type="journal article" date="2019" name="Int. J. Syst. Evol. Microbiol.">
        <title>The Global Catalogue of Microorganisms (GCM) 10K type strain sequencing project: providing services to taxonomists for standard genome sequencing and annotation.</title>
        <authorList>
            <consortium name="The Broad Institute Genomics Platform"/>
            <consortium name="The Broad Institute Genome Sequencing Center for Infectious Disease"/>
            <person name="Wu L."/>
            <person name="Ma J."/>
        </authorList>
    </citation>
    <scope>NUCLEOTIDE SEQUENCE [LARGE SCALE GENOMIC DNA]</scope>
    <source>
        <strain evidence="2 3">JCM 16327</strain>
    </source>
</reference>
<dbReference type="RefSeq" id="WP_227262277.1">
    <property type="nucleotide sequence ID" value="NZ_BAAADU010000002.1"/>
</dbReference>
<evidence type="ECO:0000259" key="1">
    <source>
        <dbReference type="Pfam" id="PF25942"/>
    </source>
</evidence>
<dbReference type="Proteomes" id="UP001500194">
    <property type="component" value="Unassembled WGS sequence"/>
</dbReference>
<sequence>MNPNDSEPRAEPRFARRTVLGSVASIALVSGTGCIEMGGSGATDVYITNDTDTTRRVTLTVGPTDSDYVQIDATRAIPPAEHWNPTAQNKITWGGTYTVSVRVENGPSATYTWRDPHDPLYVSFGTDGVSFETMPGTPTGWDESE</sequence>
<accession>A0AAV3T645</accession>
<dbReference type="AlphaFoldDB" id="A0AAV3T645"/>
<feature type="domain" description="Ig-like" evidence="1">
    <location>
        <begin position="54"/>
        <end position="129"/>
    </location>
</feature>